<proteinExistence type="predicted"/>
<comment type="caution">
    <text evidence="1">The sequence shown here is derived from an EMBL/GenBank/DDBJ whole genome shotgun (WGS) entry which is preliminary data.</text>
</comment>
<dbReference type="EMBL" id="CAJVRL010000041">
    <property type="protein sequence ID" value="CAG8951250.1"/>
    <property type="molecule type" value="Genomic_DNA"/>
</dbReference>
<name>A0A9N9KNS1_9HELO</name>
<evidence type="ECO:0000313" key="1">
    <source>
        <dbReference type="EMBL" id="CAG8951250.1"/>
    </source>
</evidence>
<dbReference type="PANTHER" id="PTHR37488">
    <property type="entry name" value="DUF1275 DOMAIN-CONTAINING PROTEIN"/>
    <property type="match status" value="1"/>
</dbReference>
<gene>
    <name evidence="1" type="ORF">HYFRA_00007998</name>
</gene>
<reference evidence="1" key="1">
    <citation type="submission" date="2021-07" db="EMBL/GenBank/DDBJ databases">
        <authorList>
            <person name="Durling M."/>
        </authorList>
    </citation>
    <scope>NUCLEOTIDE SEQUENCE</scope>
</reference>
<evidence type="ECO:0000313" key="2">
    <source>
        <dbReference type="Proteomes" id="UP000696280"/>
    </source>
</evidence>
<sequence length="124" mass="13388">MIIAAALVEADIVPSPKGRRIEIGDDTNFLELIRLAFLAFQFPGQIVTSQLLGLNEVPSTVLTIVYCDLAGDPHALAKDNVKWNRRVAGAISILVGGIMGGWISRSPDCGCYQDGDCDILVVFR</sequence>
<dbReference type="PANTHER" id="PTHR37488:SF7">
    <property type="entry name" value="DUF1275 DOMAIN PROTEIN"/>
    <property type="match status" value="1"/>
</dbReference>
<organism evidence="1 2">
    <name type="scientific">Hymenoscyphus fraxineus</name>
    <dbReference type="NCBI Taxonomy" id="746836"/>
    <lineage>
        <taxon>Eukaryota</taxon>
        <taxon>Fungi</taxon>
        <taxon>Dikarya</taxon>
        <taxon>Ascomycota</taxon>
        <taxon>Pezizomycotina</taxon>
        <taxon>Leotiomycetes</taxon>
        <taxon>Helotiales</taxon>
        <taxon>Helotiaceae</taxon>
        <taxon>Hymenoscyphus</taxon>
    </lineage>
</organism>
<protein>
    <submittedName>
        <fullName evidence="1">Uncharacterized protein</fullName>
    </submittedName>
</protein>
<accession>A0A9N9KNS1</accession>
<keyword evidence="2" id="KW-1185">Reference proteome</keyword>
<dbReference type="OrthoDB" id="5288586at2759"/>
<dbReference type="InterPro" id="IPR010699">
    <property type="entry name" value="DUF1275"/>
</dbReference>
<dbReference type="Proteomes" id="UP000696280">
    <property type="component" value="Unassembled WGS sequence"/>
</dbReference>
<dbReference type="AlphaFoldDB" id="A0A9N9KNS1"/>
<dbReference type="Pfam" id="PF06912">
    <property type="entry name" value="DUF1275"/>
    <property type="match status" value="1"/>
</dbReference>